<sequence length="234" mass="23844">MKIERRGRKKGSTNSTKSKLSSAKAGGELHGDDKRRRRTLSGGKQALTSDYSLSPSPSSLAGGTVSKATLSTTAGMPLSNMSTPTFASNGPAGGKNLPGILEEGEVDESPGGDGMAGLMHMGSMSGGSLGLSQTMLASGSAGRPSGLAIHNNSCDLDGDDDDDDDDEEPLLAFLDKSAAGNGSDELQPMASLRTVVNGDDNGNNNDASFFGDDNSNGAISQDTGLDLDDAQMPK</sequence>
<dbReference type="Proteomes" id="UP001145114">
    <property type="component" value="Unassembled WGS sequence"/>
</dbReference>
<protein>
    <submittedName>
        <fullName evidence="1">Uncharacterized protein</fullName>
    </submittedName>
</protein>
<comment type="caution">
    <text evidence="1">The sequence shown here is derived from an EMBL/GenBank/DDBJ whole genome shotgun (WGS) entry which is preliminary data.</text>
</comment>
<evidence type="ECO:0000313" key="2">
    <source>
        <dbReference type="Proteomes" id="UP001145114"/>
    </source>
</evidence>
<name>A0ACC1HLL9_9FUNG</name>
<organism evidence="1 2">
    <name type="scientific">Spiromyces aspiralis</name>
    <dbReference type="NCBI Taxonomy" id="68401"/>
    <lineage>
        <taxon>Eukaryota</taxon>
        <taxon>Fungi</taxon>
        <taxon>Fungi incertae sedis</taxon>
        <taxon>Zoopagomycota</taxon>
        <taxon>Kickxellomycotina</taxon>
        <taxon>Kickxellomycetes</taxon>
        <taxon>Kickxellales</taxon>
        <taxon>Kickxellaceae</taxon>
        <taxon>Spiromyces</taxon>
    </lineage>
</organism>
<dbReference type="EMBL" id="JAMZIH010002537">
    <property type="protein sequence ID" value="KAJ1677384.1"/>
    <property type="molecule type" value="Genomic_DNA"/>
</dbReference>
<accession>A0ACC1HLL9</accession>
<reference evidence="1" key="1">
    <citation type="submission" date="2022-06" db="EMBL/GenBank/DDBJ databases">
        <title>Phylogenomic reconstructions and comparative analyses of Kickxellomycotina fungi.</title>
        <authorList>
            <person name="Reynolds N.K."/>
            <person name="Stajich J.E."/>
            <person name="Barry K."/>
            <person name="Grigoriev I.V."/>
            <person name="Crous P."/>
            <person name="Smith M.E."/>
        </authorList>
    </citation>
    <scope>NUCLEOTIDE SEQUENCE</scope>
    <source>
        <strain evidence="1">RSA 2271</strain>
    </source>
</reference>
<keyword evidence="2" id="KW-1185">Reference proteome</keyword>
<proteinExistence type="predicted"/>
<evidence type="ECO:0000313" key="1">
    <source>
        <dbReference type="EMBL" id="KAJ1677384.1"/>
    </source>
</evidence>
<gene>
    <name evidence="1" type="ORF">EV182_006291</name>
</gene>